<gene>
    <name evidence="1" type="ORF">PLXY2_LOCUS768</name>
</gene>
<accession>A0A8S4D4V4</accession>
<dbReference type="PANTHER" id="PTHR44809">
    <property type="match status" value="1"/>
</dbReference>
<name>A0A8S4D4V4_PLUXY</name>
<sequence length="256" mass="28887">MAHKHNANERRARAAPMCRCKHVTLKTLKTSGKMKRRSLATIREESSRGSVCNSDAAIYAMVTATAVLSYVNSLGGQFVHDDIPAILTNGDVTGASSLKELFLNDFWGTPMADVTSHKSYRPLTTLSFSDNLRSLDVVIHQRAYSQAQSCSALGVSLRDMIRNEEIRRRNKVVIDIAKRISTLKWQWAGHVARRADDRWSRKVLECVGKWRVGRPPTRWTDDLRKVAGSRWMQMAGGRLGWRSLGEAYVQQWTIEG</sequence>
<comment type="caution">
    <text evidence="1">The sequence shown here is derived from an EMBL/GenBank/DDBJ whole genome shotgun (WGS) entry which is preliminary data.</text>
</comment>
<keyword evidence="2" id="KW-1185">Reference proteome</keyword>
<dbReference type="EMBL" id="CAJHNJ030000002">
    <property type="protein sequence ID" value="CAG9090267.1"/>
    <property type="molecule type" value="Genomic_DNA"/>
</dbReference>
<dbReference type="AlphaFoldDB" id="A0A8S4D4V4"/>
<evidence type="ECO:0000313" key="2">
    <source>
        <dbReference type="Proteomes" id="UP000653454"/>
    </source>
</evidence>
<protein>
    <submittedName>
        <fullName evidence="1">(diamondback moth) hypothetical protein</fullName>
    </submittedName>
</protein>
<evidence type="ECO:0000313" key="1">
    <source>
        <dbReference type="EMBL" id="CAG9090267.1"/>
    </source>
</evidence>
<dbReference type="PANTHER" id="PTHR44809:SF1">
    <property type="entry name" value="PROTEIN O-MANNOSYL-TRANSFERASE TMTC1"/>
    <property type="match status" value="1"/>
</dbReference>
<dbReference type="Proteomes" id="UP000653454">
    <property type="component" value="Unassembled WGS sequence"/>
</dbReference>
<organism evidence="1 2">
    <name type="scientific">Plutella xylostella</name>
    <name type="common">Diamondback moth</name>
    <name type="synonym">Plutella maculipennis</name>
    <dbReference type="NCBI Taxonomy" id="51655"/>
    <lineage>
        <taxon>Eukaryota</taxon>
        <taxon>Metazoa</taxon>
        <taxon>Ecdysozoa</taxon>
        <taxon>Arthropoda</taxon>
        <taxon>Hexapoda</taxon>
        <taxon>Insecta</taxon>
        <taxon>Pterygota</taxon>
        <taxon>Neoptera</taxon>
        <taxon>Endopterygota</taxon>
        <taxon>Lepidoptera</taxon>
        <taxon>Glossata</taxon>
        <taxon>Ditrysia</taxon>
        <taxon>Yponomeutoidea</taxon>
        <taxon>Plutellidae</taxon>
        <taxon>Plutella</taxon>
    </lineage>
</organism>
<reference evidence="1" key="1">
    <citation type="submission" date="2020-11" db="EMBL/GenBank/DDBJ databases">
        <authorList>
            <person name="Whiteford S."/>
        </authorList>
    </citation>
    <scope>NUCLEOTIDE SEQUENCE</scope>
</reference>
<dbReference type="InterPro" id="IPR052943">
    <property type="entry name" value="TMTC_O-mannosyl-trnsfr"/>
</dbReference>
<proteinExistence type="predicted"/>